<sequence length="123" mass="13668">MVYWDSTRFLVCSIICLPKPVTLCEISRQGSLPTWAPVKPYTELALIFRASCLPSKTCFLNGSFSLFNSAFALFLADSRFSRISGSSPFLTELFTKWSPVGVLMKSSAERPSLSAAPFWSRVV</sequence>
<dbReference type="AlphaFoldDB" id="A0A0E9SYD3"/>
<reference evidence="1" key="1">
    <citation type="submission" date="2014-11" db="EMBL/GenBank/DDBJ databases">
        <authorList>
            <person name="Amaro Gonzalez C."/>
        </authorList>
    </citation>
    <scope>NUCLEOTIDE SEQUENCE</scope>
</reference>
<dbReference type="EMBL" id="GBXM01063029">
    <property type="protein sequence ID" value="JAH45548.1"/>
    <property type="molecule type" value="Transcribed_RNA"/>
</dbReference>
<reference evidence="1" key="2">
    <citation type="journal article" date="2015" name="Fish Shellfish Immunol.">
        <title>Early steps in the European eel (Anguilla anguilla)-Vibrio vulnificus interaction in the gills: Role of the RtxA13 toxin.</title>
        <authorList>
            <person name="Callol A."/>
            <person name="Pajuelo D."/>
            <person name="Ebbesson L."/>
            <person name="Teles M."/>
            <person name="MacKenzie S."/>
            <person name="Amaro C."/>
        </authorList>
    </citation>
    <scope>NUCLEOTIDE SEQUENCE</scope>
</reference>
<organism evidence="1">
    <name type="scientific">Anguilla anguilla</name>
    <name type="common">European freshwater eel</name>
    <name type="synonym">Muraena anguilla</name>
    <dbReference type="NCBI Taxonomy" id="7936"/>
    <lineage>
        <taxon>Eukaryota</taxon>
        <taxon>Metazoa</taxon>
        <taxon>Chordata</taxon>
        <taxon>Craniata</taxon>
        <taxon>Vertebrata</taxon>
        <taxon>Euteleostomi</taxon>
        <taxon>Actinopterygii</taxon>
        <taxon>Neopterygii</taxon>
        <taxon>Teleostei</taxon>
        <taxon>Anguilliformes</taxon>
        <taxon>Anguillidae</taxon>
        <taxon>Anguilla</taxon>
    </lineage>
</organism>
<protein>
    <submittedName>
        <fullName evidence="1">Uncharacterized protein</fullName>
    </submittedName>
</protein>
<name>A0A0E9SYD3_ANGAN</name>
<evidence type="ECO:0000313" key="1">
    <source>
        <dbReference type="EMBL" id="JAH45548.1"/>
    </source>
</evidence>
<proteinExistence type="predicted"/>
<accession>A0A0E9SYD3</accession>